<organism evidence="1 2">
    <name type="scientific">Desulfatitalea alkaliphila</name>
    <dbReference type="NCBI Taxonomy" id="2929485"/>
    <lineage>
        <taxon>Bacteria</taxon>
        <taxon>Pseudomonadati</taxon>
        <taxon>Thermodesulfobacteriota</taxon>
        <taxon>Desulfobacteria</taxon>
        <taxon>Desulfobacterales</taxon>
        <taxon>Desulfosarcinaceae</taxon>
        <taxon>Desulfatitalea</taxon>
    </lineage>
</organism>
<dbReference type="PROSITE" id="PS51257">
    <property type="entry name" value="PROKAR_LIPOPROTEIN"/>
    <property type="match status" value="1"/>
</dbReference>
<accession>A0AA41R299</accession>
<name>A0AA41R299_9BACT</name>
<evidence type="ECO:0000313" key="1">
    <source>
        <dbReference type="EMBL" id="MCJ8501647.1"/>
    </source>
</evidence>
<dbReference type="EMBL" id="JALJRB010000015">
    <property type="protein sequence ID" value="MCJ8501647.1"/>
    <property type="molecule type" value="Genomic_DNA"/>
</dbReference>
<protein>
    <submittedName>
        <fullName evidence="1">Uncharacterized protein</fullName>
    </submittedName>
</protein>
<proteinExistence type="predicted"/>
<dbReference type="RefSeq" id="WP_246910091.1">
    <property type="nucleotide sequence ID" value="NZ_JALJRB010000015.1"/>
</dbReference>
<comment type="caution">
    <text evidence="1">The sequence shown here is derived from an EMBL/GenBank/DDBJ whole genome shotgun (WGS) entry which is preliminary data.</text>
</comment>
<dbReference type="Proteomes" id="UP001165427">
    <property type="component" value="Unassembled WGS sequence"/>
</dbReference>
<reference evidence="1" key="1">
    <citation type="submission" date="2022-04" db="EMBL/GenBank/DDBJ databases">
        <title>Desulfatitalea alkaliphila sp. nov., a novel anaerobic sulfate-reducing bacterium isolated from terrestrial mud volcano, Taman Peninsula, Russia.</title>
        <authorList>
            <person name="Khomyakova M.A."/>
            <person name="Merkel A.Y."/>
            <person name="Slobodkin A.I."/>
        </authorList>
    </citation>
    <scope>NUCLEOTIDE SEQUENCE</scope>
    <source>
        <strain evidence="1">M08but</strain>
    </source>
</reference>
<evidence type="ECO:0000313" key="2">
    <source>
        <dbReference type="Proteomes" id="UP001165427"/>
    </source>
</evidence>
<dbReference type="AlphaFoldDB" id="A0AA41R299"/>
<sequence>MKPEPNRYSWSCILLGLLLLTGCAVPQRFWPQKDMVGVDLDAIPGERIVLIVSRDTEYKRLLVAELQKLLASEQIPHHTMGIQQLEEIDTAGYSAVVVINTCLAWGLDHDVRTFLDRQQTTANIILLTTSGEGSWLPDMREHDFDAMSGASVKANVENVAQELMARVQTKLERAASTSKGPLQ</sequence>
<gene>
    <name evidence="1" type="ORF">MRX98_13775</name>
</gene>
<keyword evidence="2" id="KW-1185">Reference proteome</keyword>